<dbReference type="GO" id="GO:0051539">
    <property type="term" value="F:4 iron, 4 sulfur cluster binding"/>
    <property type="evidence" value="ECO:0007669"/>
    <property type="project" value="UniProtKB-KW"/>
</dbReference>
<dbReference type="EMBL" id="JRPC02000005">
    <property type="protein sequence ID" value="TLE16539.1"/>
    <property type="molecule type" value="Genomic_DNA"/>
</dbReference>
<keyword evidence="8" id="KW-1185">Reference proteome</keyword>
<keyword evidence="6" id="KW-0411">Iron-sulfur</keyword>
<evidence type="ECO:0000256" key="2">
    <source>
        <dbReference type="ARBA" id="ARBA00022485"/>
    </source>
</evidence>
<evidence type="ECO:0000256" key="4">
    <source>
        <dbReference type="ARBA" id="ARBA00022723"/>
    </source>
</evidence>
<accession>A0A4U8UEU0</accession>
<evidence type="ECO:0000313" key="8">
    <source>
        <dbReference type="Proteomes" id="UP000029920"/>
    </source>
</evidence>
<dbReference type="Proteomes" id="UP000029920">
    <property type="component" value="Unassembled WGS sequence"/>
</dbReference>
<comment type="cofactor">
    <cofactor evidence="1">
        <name>[4Fe-4S] cluster</name>
        <dbReference type="ChEBI" id="CHEBI:49883"/>
    </cofactor>
</comment>
<gene>
    <name evidence="7" type="ORF">LS72_002640</name>
</gene>
<organism evidence="7 8">
    <name type="scientific">Helicobacter apodemus</name>
    <dbReference type="NCBI Taxonomy" id="135569"/>
    <lineage>
        <taxon>Bacteria</taxon>
        <taxon>Pseudomonadati</taxon>
        <taxon>Campylobacterota</taxon>
        <taxon>Epsilonproteobacteria</taxon>
        <taxon>Campylobacterales</taxon>
        <taxon>Helicobacteraceae</taxon>
        <taxon>Helicobacter</taxon>
    </lineage>
</organism>
<keyword evidence="2" id="KW-0004">4Fe-4S</keyword>
<keyword evidence="3" id="KW-0949">S-adenosyl-L-methionine</keyword>
<dbReference type="GO" id="GO:0003824">
    <property type="term" value="F:catalytic activity"/>
    <property type="evidence" value="ECO:0007669"/>
    <property type="project" value="InterPro"/>
</dbReference>
<reference evidence="7 8" key="1">
    <citation type="journal article" date="2014" name="Genome Announc.">
        <title>Draft genome sequences of eight enterohepatic helicobacter species isolated from both laboratory and wild rodents.</title>
        <authorList>
            <person name="Sheh A."/>
            <person name="Shen Z."/>
            <person name="Fox J.G."/>
        </authorList>
    </citation>
    <scope>NUCLEOTIDE SEQUENCE [LARGE SCALE GENOMIC DNA]</scope>
    <source>
        <strain evidence="7 8">MIT-03-7007</strain>
    </source>
</reference>
<name>A0A4U8UEU0_9HELI</name>
<comment type="caution">
    <text evidence="7">The sequence shown here is derived from an EMBL/GenBank/DDBJ whole genome shotgun (WGS) entry which is preliminary data.</text>
</comment>
<dbReference type="InterPro" id="IPR000385">
    <property type="entry name" value="MoaA_NifB_PqqE_Fe-S-bd_CS"/>
</dbReference>
<dbReference type="RefSeq" id="WP_052087301.1">
    <property type="nucleotide sequence ID" value="NZ_JRPC02000005.1"/>
</dbReference>
<dbReference type="GO" id="GO:0046872">
    <property type="term" value="F:metal ion binding"/>
    <property type="evidence" value="ECO:0007669"/>
    <property type="project" value="UniProtKB-KW"/>
</dbReference>
<keyword evidence="4" id="KW-0479">Metal-binding</keyword>
<keyword evidence="5" id="KW-0408">Iron</keyword>
<dbReference type="AlphaFoldDB" id="A0A4U8UEU0"/>
<evidence type="ECO:0000256" key="6">
    <source>
        <dbReference type="ARBA" id="ARBA00023014"/>
    </source>
</evidence>
<dbReference type="PROSITE" id="PS01305">
    <property type="entry name" value="MOAA_NIFB_PQQE"/>
    <property type="match status" value="1"/>
</dbReference>
<proteinExistence type="predicted"/>
<sequence>MEIDRFALFALFSKLTPDNLKVKILYKKGELLAPQRNKLHRLLRQDLGIANEIINKKIFFKSRHLFNLSYEWEMFKPSSDYLRHELTELAHEFYPAPKEMIIAINNVCNLQCVMCDLHNPKLQKTIKMIFLKNANIWRQKKSMKPLIMQVTMVCIWLI</sequence>
<evidence type="ECO:0000256" key="1">
    <source>
        <dbReference type="ARBA" id="ARBA00001966"/>
    </source>
</evidence>
<evidence type="ECO:0000256" key="3">
    <source>
        <dbReference type="ARBA" id="ARBA00022691"/>
    </source>
</evidence>
<protein>
    <submittedName>
        <fullName evidence="7">Uncharacterized protein</fullName>
    </submittedName>
</protein>
<evidence type="ECO:0000256" key="5">
    <source>
        <dbReference type="ARBA" id="ARBA00023004"/>
    </source>
</evidence>
<evidence type="ECO:0000313" key="7">
    <source>
        <dbReference type="EMBL" id="TLE16539.1"/>
    </source>
</evidence>